<protein>
    <recommendedName>
        <fullName evidence="4">HXXXD-type acyl-transferase family protein</fullName>
    </recommendedName>
</protein>
<dbReference type="AlphaFoldDB" id="A0AAV8TDV9"/>
<dbReference type="Proteomes" id="UP001159364">
    <property type="component" value="Linkage Group LG05"/>
</dbReference>
<keyword evidence="3" id="KW-1185">Reference proteome</keyword>
<dbReference type="EMBL" id="JAIWQS010000005">
    <property type="protein sequence ID" value="KAJ8764405.1"/>
    <property type="molecule type" value="Genomic_DNA"/>
</dbReference>
<reference evidence="2 3" key="1">
    <citation type="submission" date="2021-09" db="EMBL/GenBank/DDBJ databases">
        <title>Genomic insights and catalytic innovation underlie evolution of tropane alkaloids biosynthesis.</title>
        <authorList>
            <person name="Wang Y.-J."/>
            <person name="Tian T."/>
            <person name="Huang J.-P."/>
            <person name="Huang S.-X."/>
        </authorList>
    </citation>
    <scope>NUCLEOTIDE SEQUENCE [LARGE SCALE GENOMIC DNA]</scope>
    <source>
        <strain evidence="2">KIB-2018</strain>
        <tissue evidence="2">Leaf</tissue>
    </source>
</reference>
<dbReference type="Pfam" id="PF02458">
    <property type="entry name" value="Transferase"/>
    <property type="match status" value="1"/>
</dbReference>
<dbReference type="PANTHER" id="PTHR31896:SF43">
    <property type="entry name" value="PROTEIN ENHANCED PSEUDOMONAS SUSCEPTIBILITY 1"/>
    <property type="match status" value="1"/>
</dbReference>
<gene>
    <name evidence="2" type="ORF">K2173_006145</name>
</gene>
<proteinExistence type="predicted"/>
<comment type="caution">
    <text evidence="2">The sequence shown here is derived from an EMBL/GenBank/DDBJ whole genome shotgun (WGS) entry which is preliminary data.</text>
</comment>
<organism evidence="2 3">
    <name type="scientific">Erythroxylum novogranatense</name>
    <dbReference type="NCBI Taxonomy" id="1862640"/>
    <lineage>
        <taxon>Eukaryota</taxon>
        <taxon>Viridiplantae</taxon>
        <taxon>Streptophyta</taxon>
        <taxon>Embryophyta</taxon>
        <taxon>Tracheophyta</taxon>
        <taxon>Spermatophyta</taxon>
        <taxon>Magnoliopsida</taxon>
        <taxon>eudicotyledons</taxon>
        <taxon>Gunneridae</taxon>
        <taxon>Pentapetalae</taxon>
        <taxon>rosids</taxon>
        <taxon>fabids</taxon>
        <taxon>Malpighiales</taxon>
        <taxon>Erythroxylaceae</taxon>
        <taxon>Erythroxylum</taxon>
    </lineage>
</organism>
<evidence type="ECO:0008006" key="4">
    <source>
        <dbReference type="Google" id="ProtNLM"/>
    </source>
</evidence>
<dbReference type="Gene3D" id="3.30.559.10">
    <property type="entry name" value="Chloramphenicol acetyltransferase-like domain"/>
    <property type="match status" value="2"/>
</dbReference>
<dbReference type="PANTHER" id="PTHR31896">
    <property type="entry name" value="FAMILY REGULATORY PROTEIN, PUTATIVE (AFU_ORTHOLOGUE AFUA_3G14730)-RELATED"/>
    <property type="match status" value="1"/>
</dbReference>
<sequence length="447" mass="49301">MVNVRILSTSAVRAQSHQPNQPSPKVELTPWDLQLLLVGPIQKGLLFHKPKFSQDNTCMIIRRLETSLSRTLDFFAPLAGRLATVELGSGNTSFYINCNNAGAFFVRAVADDVTMADVVEPVFVPDIVHSFFALNGSTNYEGISSPLLAVQVTELVDGFFIGCTINHAVADGTSFWHFFNSWSEICRGFLKPSKPPVLKRWFPDGTDYPIGIPTLISKMKPGKFTSPILKERVFHFARQGIAELKTKANSEIGTNKISSLQALLSHIWRCVVRCQSPDSDQEVSFKLLIGVRTRLKPPLPEGYFGNAVQVGPLTMAAKELQKLGHGHAAWKMNKTVAWHTEDKLCSFYKAWIKDPKLLTMNNVTTNALVTSSSPRFDVYGNDFGWGKPVAVRSGAGNKHDGKITVFAGVEEGSVDTEVCLLPETLERLGTDTEFMATVSVPDKLMPN</sequence>
<evidence type="ECO:0000313" key="3">
    <source>
        <dbReference type="Proteomes" id="UP001159364"/>
    </source>
</evidence>
<dbReference type="InterPro" id="IPR023213">
    <property type="entry name" value="CAT-like_dom_sf"/>
</dbReference>
<dbReference type="InterPro" id="IPR051283">
    <property type="entry name" value="Sec_Metabolite_Acyltrans"/>
</dbReference>
<keyword evidence="1" id="KW-0808">Transferase</keyword>
<dbReference type="GO" id="GO:0016740">
    <property type="term" value="F:transferase activity"/>
    <property type="evidence" value="ECO:0007669"/>
    <property type="project" value="UniProtKB-KW"/>
</dbReference>
<accession>A0AAV8TDV9</accession>
<evidence type="ECO:0000256" key="1">
    <source>
        <dbReference type="ARBA" id="ARBA00022679"/>
    </source>
</evidence>
<name>A0AAV8TDV9_9ROSI</name>
<evidence type="ECO:0000313" key="2">
    <source>
        <dbReference type="EMBL" id="KAJ8764405.1"/>
    </source>
</evidence>